<dbReference type="RefSeq" id="WP_062805446.1">
    <property type="nucleotide sequence ID" value="NZ_CABMMO010000004.1"/>
</dbReference>
<name>A0A1V2UKE8_ENTMU</name>
<evidence type="ECO:0000313" key="3">
    <source>
        <dbReference type="Proteomes" id="UP000189299"/>
    </source>
</evidence>
<dbReference type="InterPro" id="IPR029068">
    <property type="entry name" value="Glyas_Bleomycin-R_OHBP_Dase"/>
</dbReference>
<evidence type="ECO:0000313" key="2">
    <source>
        <dbReference type="EMBL" id="ONN43878.1"/>
    </source>
</evidence>
<dbReference type="InterPro" id="IPR004360">
    <property type="entry name" value="Glyas_Fos-R_dOase_dom"/>
</dbReference>
<proteinExistence type="predicted"/>
<feature type="domain" description="VOC" evidence="1">
    <location>
        <begin position="2"/>
        <end position="133"/>
    </location>
</feature>
<dbReference type="InterPro" id="IPR037523">
    <property type="entry name" value="VOC_core"/>
</dbReference>
<dbReference type="OrthoDB" id="9796521at2"/>
<dbReference type="Proteomes" id="UP000189299">
    <property type="component" value="Unassembled WGS sequence"/>
</dbReference>
<protein>
    <submittedName>
        <fullName evidence="2">Glyoxalase</fullName>
    </submittedName>
</protein>
<evidence type="ECO:0000259" key="1">
    <source>
        <dbReference type="PROSITE" id="PS51819"/>
    </source>
</evidence>
<reference evidence="2 3" key="1">
    <citation type="submission" date="2016-12" db="EMBL/GenBank/DDBJ databases">
        <authorList>
            <person name="Song W.-J."/>
            <person name="Kurnit D.M."/>
        </authorList>
    </citation>
    <scope>NUCLEOTIDE SEQUENCE [LARGE SCALE GENOMIC DNA]</scope>
    <source>
        <strain evidence="2 3">CGB1038-1_S1</strain>
    </source>
</reference>
<dbReference type="EMBL" id="MSTR01000004">
    <property type="protein sequence ID" value="ONN43878.1"/>
    <property type="molecule type" value="Genomic_DNA"/>
</dbReference>
<dbReference type="SUPFAM" id="SSF54593">
    <property type="entry name" value="Glyoxalase/Bleomycin resistance protein/Dihydroxybiphenyl dioxygenase"/>
    <property type="match status" value="1"/>
</dbReference>
<sequence length="134" mass="14975">MNFNQVKIGLLIQKDYGECYDFYTKKLGLVPTWGNRKGPYTSFAMAKGEPNCFDMTSAKEMSLVKGYIQSAKNGISDTVVIILPTKDIQKDYAKLTANGVTFLGEPQKIEAWGGFTSAYFRDPEGNLFELNDGY</sequence>
<dbReference type="Gene3D" id="3.10.180.10">
    <property type="entry name" value="2,3-Dihydroxybiphenyl 1,2-Dioxygenase, domain 1"/>
    <property type="match status" value="1"/>
</dbReference>
<accession>A0A1V2UKE8</accession>
<dbReference type="Pfam" id="PF00903">
    <property type="entry name" value="Glyoxalase"/>
    <property type="match status" value="1"/>
</dbReference>
<gene>
    <name evidence="2" type="ORF">BTN92_06135</name>
</gene>
<dbReference type="PROSITE" id="PS51819">
    <property type="entry name" value="VOC"/>
    <property type="match status" value="1"/>
</dbReference>
<organism evidence="2 3">
    <name type="scientific">Enterococcus mundtii</name>
    <dbReference type="NCBI Taxonomy" id="53346"/>
    <lineage>
        <taxon>Bacteria</taxon>
        <taxon>Bacillati</taxon>
        <taxon>Bacillota</taxon>
        <taxon>Bacilli</taxon>
        <taxon>Lactobacillales</taxon>
        <taxon>Enterococcaceae</taxon>
        <taxon>Enterococcus</taxon>
    </lineage>
</organism>
<dbReference type="AlphaFoldDB" id="A0A1V2UKE8"/>
<comment type="caution">
    <text evidence="2">The sequence shown here is derived from an EMBL/GenBank/DDBJ whole genome shotgun (WGS) entry which is preliminary data.</text>
</comment>